<proteinExistence type="predicted"/>
<name>A0A3D9L224_MARFU</name>
<dbReference type="Gene3D" id="3.10.490.10">
    <property type="entry name" value="Gamma-glutamyl cyclotransferase-like"/>
    <property type="match status" value="1"/>
</dbReference>
<comment type="caution">
    <text evidence="2">The sequence shown here is derived from an EMBL/GenBank/DDBJ whole genome shotgun (WGS) entry which is preliminary data.</text>
</comment>
<dbReference type="GO" id="GO:0016740">
    <property type="term" value="F:transferase activity"/>
    <property type="evidence" value="ECO:0007669"/>
    <property type="project" value="UniProtKB-KW"/>
</dbReference>
<gene>
    <name evidence="2" type="ORF">C7460_111103</name>
</gene>
<dbReference type="InterPro" id="IPR036568">
    <property type="entry name" value="GGCT-like_sf"/>
</dbReference>
<keyword evidence="2" id="KW-0808">Transferase</keyword>
<sequence>MPDPYLFAYGFLMSVFHGNEQTQTPPLDARLLGLGTYDGLLYRVASYPGVIYRPEGDKQVYGEVFWLNHPNRTLPILDEYEHASPLITNAPEYARRLRPIRLEGKTIQCWVYEYLGTVQPDSEIKSGKFDIEQTKQS</sequence>
<dbReference type="Proteomes" id="UP000256779">
    <property type="component" value="Unassembled WGS sequence"/>
</dbReference>
<evidence type="ECO:0000259" key="1">
    <source>
        <dbReference type="Pfam" id="PF06094"/>
    </source>
</evidence>
<keyword evidence="3" id="KW-1185">Reference proteome</keyword>
<organism evidence="2 3">
    <name type="scientific">Marinoscillum furvescens DSM 4134</name>
    <dbReference type="NCBI Taxonomy" id="1122208"/>
    <lineage>
        <taxon>Bacteria</taxon>
        <taxon>Pseudomonadati</taxon>
        <taxon>Bacteroidota</taxon>
        <taxon>Cytophagia</taxon>
        <taxon>Cytophagales</taxon>
        <taxon>Reichenbachiellaceae</taxon>
        <taxon>Marinoscillum</taxon>
    </lineage>
</organism>
<dbReference type="SUPFAM" id="SSF110857">
    <property type="entry name" value="Gamma-glutamyl cyclotransferase-like"/>
    <property type="match status" value="1"/>
</dbReference>
<dbReference type="InterPro" id="IPR009288">
    <property type="entry name" value="AIG2-like_dom"/>
</dbReference>
<protein>
    <submittedName>
        <fullName evidence="2">Gamma-glutamylcyclotransferase (GGCT)/AIG2-like uncharacterized protein YtfP</fullName>
    </submittedName>
</protein>
<reference evidence="2 3" key="1">
    <citation type="submission" date="2018-07" db="EMBL/GenBank/DDBJ databases">
        <title>Genomic Encyclopedia of Type Strains, Phase IV (KMG-IV): sequencing the most valuable type-strain genomes for metagenomic binning, comparative biology and taxonomic classification.</title>
        <authorList>
            <person name="Goeker M."/>
        </authorList>
    </citation>
    <scope>NUCLEOTIDE SEQUENCE [LARGE SCALE GENOMIC DNA]</scope>
    <source>
        <strain evidence="2 3">DSM 4134</strain>
    </source>
</reference>
<dbReference type="EMBL" id="QREG01000011">
    <property type="protein sequence ID" value="RED97962.1"/>
    <property type="molecule type" value="Genomic_DNA"/>
</dbReference>
<dbReference type="AlphaFoldDB" id="A0A3D9L224"/>
<dbReference type="Pfam" id="PF06094">
    <property type="entry name" value="GGACT"/>
    <property type="match status" value="1"/>
</dbReference>
<evidence type="ECO:0000313" key="2">
    <source>
        <dbReference type="EMBL" id="RED97962.1"/>
    </source>
</evidence>
<evidence type="ECO:0000313" key="3">
    <source>
        <dbReference type="Proteomes" id="UP000256779"/>
    </source>
</evidence>
<feature type="domain" description="Gamma-glutamylcyclotransferase AIG2-like" evidence="1">
    <location>
        <begin position="6"/>
        <end position="129"/>
    </location>
</feature>
<accession>A0A3D9L224</accession>